<dbReference type="Proteomes" id="UP000030686">
    <property type="component" value="Unassembled WGS sequence"/>
</dbReference>
<sequence>MEKFWRLISVFALLLAAGHTDALLRMHWPCNSTVYYMVGCAGTRKGDPFLEGQMLFYTG</sequence>
<organism evidence="2 3">
    <name type="scientific">Penicillium roqueforti (strain FM164)</name>
    <dbReference type="NCBI Taxonomy" id="1365484"/>
    <lineage>
        <taxon>Eukaryota</taxon>
        <taxon>Fungi</taxon>
        <taxon>Dikarya</taxon>
        <taxon>Ascomycota</taxon>
        <taxon>Pezizomycotina</taxon>
        <taxon>Eurotiomycetes</taxon>
        <taxon>Eurotiomycetidae</taxon>
        <taxon>Eurotiales</taxon>
        <taxon>Aspergillaceae</taxon>
        <taxon>Penicillium</taxon>
    </lineage>
</organism>
<dbReference type="AlphaFoldDB" id="W6QB26"/>
<reference evidence="2" key="1">
    <citation type="journal article" date="2014" name="Nat. Commun.">
        <title>Multiple recent horizontal transfers of a large genomic region in cheese making fungi.</title>
        <authorList>
            <person name="Cheeseman K."/>
            <person name="Ropars J."/>
            <person name="Renault P."/>
            <person name="Dupont J."/>
            <person name="Gouzy J."/>
            <person name="Branca A."/>
            <person name="Abraham A.L."/>
            <person name="Ceppi M."/>
            <person name="Conseiller E."/>
            <person name="Debuchy R."/>
            <person name="Malagnac F."/>
            <person name="Goarin A."/>
            <person name="Silar P."/>
            <person name="Lacoste S."/>
            <person name="Sallet E."/>
            <person name="Bensimon A."/>
            <person name="Giraud T."/>
            <person name="Brygoo Y."/>
        </authorList>
    </citation>
    <scope>NUCLEOTIDE SEQUENCE [LARGE SCALE GENOMIC DNA]</scope>
    <source>
        <strain evidence="2">FM164</strain>
    </source>
</reference>
<keyword evidence="3" id="KW-1185">Reference proteome</keyword>
<feature type="signal peptide" evidence="1">
    <location>
        <begin position="1"/>
        <end position="22"/>
    </location>
</feature>
<protein>
    <submittedName>
        <fullName evidence="2">Genomic scaffold, ProqFM164S03</fullName>
    </submittedName>
</protein>
<keyword evidence="1" id="KW-0732">Signal</keyword>
<gene>
    <name evidence="2" type="ORF">PROQFM164_S03g000602</name>
</gene>
<evidence type="ECO:0000313" key="2">
    <source>
        <dbReference type="EMBL" id="CDM33878.1"/>
    </source>
</evidence>
<evidence type="ECO:0000256" key="1">
    <source>
        <dbReference type="SAM" id="SignalP"/>
    </source>
</evidence>
<dbReference type="EMBL" id="HG792017">
    <property type="protein sequence ID" value="CDM33878.1"/>
    <property type="molecule type" value="Genomic_DNA"/>
</dbReference>
<evidence type="ECO:0000313" key="3">
    <source>
        <dbReference type="Proteomes" id="UP000030686"/>
    </source>
</evidence>
<name>W6QB26_PENRF</name>
<accession>W6QB26</accession>
<feature type="chain" id="PRO_5004879702" evidence="1">
    <location>
        <begin position="23"/>
        <end position="59"/>
    </location>
</feature>
<proteinExistence type="predicted"/>